<evidence type="ECO:0000256" key="3">
    <source>
        <dbReference type="SAM" id="Coils"/>
    </source>
</evidence>
<reference evidence="5" key="1">
    <citation type="submission" date="2016-04" db="EMBL/GenBank/DDBJ databases">
        <authorList>
            <person name="Evans L.H."/>
            <person name="Alamgir A."/>
            <person name="Owens N."/>
            <person name="Weber N.D."/>
            <person name="Virtaneva K."/>
            <person name="Barbian K."/>
            <person name="Babar A."/>
            <person name="Rosenke K."/>
        </authorList>
    </citation>
    <scope>NUCLEOTIDE SEQUENCE</scope>
    <source>
        <strain evidence="5">92-2</strain>
    </source>
</reference>
<dbReference type="InterPro" id="IPR009594">
    <property type="entry name" value="Tscrpt_reg_HTH_AraC_N"/>
</dbReference>
<keyword evidence="3" id="KW-0175">Coiled coil</keyword>
<dbReference type="Pfam" id="PF06719">
    <property type="entry name" value="AraC_N"/>
    <property type="match status" value="1"/>
</dbReference>
<dbReference type="SMART" id="SM00342">
    <property type="entry name" value="HTH_ARAC"/>
    <property type="match status" value="1"/>
</dbReference>
<keyword evidence="1" id="KW-0805">Transcription regulation</keyword>
<organism evidence="5">
    <name type="scientific">uncultured Desulfovibrio sp</name>
    <dbReference type="NCBI Taxonomy" id="167968"/>
    <lineage>
        <taxon>Bacteria</taxon>
        <taxon>Pseudomonadati</taxon>
        <taxon>Thermodesulfobacteriota</taxon>
        <taxon>Desulfovibrionia</taxon>
        <taxon>Desulfovibrionales</taxon>
        <taxon>Desulfovibrionaceae</taxon>
        <taxon>Desulfovibrio</taxon>
        <taxon>environmental samples</taxon>
    </lineage>
</organism>
<name>A0A212IUY9_9BACT</name>
<dbReference type="GO" id="GO:0043565">
    <property type="term" value="F:sequence-specific DNA binding"/>
    <property type="evidence" value="ECO:0007669"/>
    <property type="project" value="InterPro"/>
</dbReference>
<dbReference type="GO" id="GO:0003700">
    <property type="term" value="F:DNA-binding transcription factor activity"/>
    <property type="evidence" value="ECO:0007669"/>
    <property type="project" value="InterPro"/>
</dbReference>
<dbReference type="PANTHER" id="PTHR43436:SF1">
    <property type="entry name" value="TRANSCRIPTIONAL REGULATORY PROTEIN"/>
    <property type="match status" value="1"/>
</dbReference>
<evidence type="ECO:0000313" key="5">
    <source>
        <dbReference type="EMBL" id="SBV90992.1"/>
    </source>
</evidence>
<proteinExistence type="predicted"/>
<feature type="domain" description="HTH araC/xylS-type" evidence="4">
    <location>
        <begin position="203"/>
        <end position="301"/>
    </location>
</feature>
<feature type="coiled-coil region" evidence="3">
    <location>
        <begin position="9"/>
        <end position="36"/>
    </location>
</feature>
<dbReference type="RefSeq" id="WP_192111672.1">
    <property type="nucleotide sequence ID" value="NZ_CAKSVL010000017.1"/>
</dbReference>
<dbReference type="EMBL" id="FLUP01000001">
    <property type="protein sequence ID" value="SBV90992.1"/>
    <property type="molecule type" value="Genomic_DNA"/>
</dbReference>
<evidence type="ECO:0000259" key="4">
    <source>
        <dbReference type="PROSITE" id="PS01124"/>
    </source>
</evidence>
<evidence type="ECO:0000256" key="2">
    <source>
        <dbReference type="ARBA" id="ARBA00023163"/>
    </source>
</evidence>
<dbReference type="SUPFAM" id="SSF46689">
    <property type="entry name" value="Homeodomain-like"/>
    <property type="match status" value="2"/>
</dbReference>
<accession>A0A212IUY9</accession>
<dbReference type="Gene3D" id="1.10.10.60">
    <property type="entry name" value="Homeodomain-like"/>
    <property type="match status" value="2"/>
</dbReference>
<protein>
    <submittedName>
        <fullName evidence="5">Transcriptional regulator, AraC family</fullName>
    </submittedName>
</protein>
<dbReference type="InterPro" id="IPR018060">
    <property type="entry name" value="HTH_AraC"/>
</dbReference>
<gene>
    <name evidence="5" type="ORF">KM92DES2_10072</name>
</gene>
<dbReference type="Pfam" id="PF12833">
    <property type="entry name" value="HTH_18"/>
    <property type="match status" value="1"/>
</dbReference>
<evidence type="ECO:0000256" key="1">
    <source>
        <dbReference type="ARBA" id="ARBA00023015"/>
    </source>
</evidence>
<dbReference type="PANTHER" id="PTHR43436">
    <property type="entry name" value="ARAC-FAMILY TRANSCRIPTIONAL REGULATOR"/>
    <property type="match status" value="1"/>
</dbReference>
<dbReference type="InterPro" id="IPR009057">
    <property type="entry name" value="Homeodomain-like_sf"/>
</dbReference>
<dbReference type="PROSITE" id="PS01124">
    <property type="entry name" value="HTH_ARAC_FAMILY_2"/>
    <property type="match status" value="1"/>
</dbReference>
<keyword evidence="2" id="KW-0804">Transcription</keyword>
<dbReference type="AlphaFoldDB" id="A0A212IUY9"/>
<sequence length="317" mass="35892">MPQQDKEKCDMLNIQRQALARNIARQTEQNHRLETAVPGLVLVRYEAPTQPASCMYEPTICLVAQGAKRVMLGDEEYLYDANHYLISSVGLPVVANVVEASPEVPLLGMVLKLDMRMLAQMMVDSNLPVTRAAKSGRGMRVSEVCMPLLNAFQRLLDLHDHPQDIAVLSPLIHKEILYRLLLGEQGHYLRQIVAAGSHGFQIAQAIDWLKKNYVQPLKIDSLARQIGMSTSTFHLHFRAMTSMSPLQYQKWMRLHEARRLMFMEHLDATSAAFQVGYESPSQFSREYRRQFGTPPLRDIKGLISTQSDCSSGSHKTM</sequence>